<feature type="compositionally biased region" description="Polar residues" evidence="1">
    <location>
        <begin position="123"/>
        <end position="188"/>
    </location>
</feature>
<feature type="region of interest" description="Disordered" evidence="1">
    <location>
        <begin position="1"/>
        <end position="93"/>
    </location>
</feature>
<evidence type="ECO:0000313" key="2">
    <source>
        <dbReference type="EMBL" id="KAF2496861.1"/>
    </source>
</evidence>
<dbReference type="OrthoDB" id="10490704at2759"/>
<protein>
    <submittedName>
        <fullName evidence="2">Uncharacterized protein</fullName>
    </submittedName>
</protein>
<name>A0A6A6QWM8_9PEZI</name>
<feature type="compositionally biased region" description="Low complexity" evidence="1">
    <location>
        <begin position="563"/>
        <end position="595"/>
    </location>
</feature>
<gene>
    <name evidence="2" type="ORF">BU16DRAFT_537994</name>
</gene>
<keyword evidence="3" id="KW-1185">Reference proteome</keyword>
<feature type="compositionally biased region" description="Pro residues" evidence="1">
    <location>
        <begin position="546"/>
        <end position="555"/>
    </location>
</feature>
<reference evidence="2" key="1">
    <citation type="journal article" date="2020" name="Stud. Mycol.">
        <title>101 Dothideomycetes genomes: a test case for predicting lifestyles and emergence of pathogens.</title>
        <authorList>
            <person name="Haridas S."/>
            <person name="Albert R."/>
            <person name="Binder M."/>
            <person name="Bloem J."/>
            <person name="Labutti K."/>
            <person name="Salamov A."/>
            <person name="Andreopoulos B."/>
            <person name="Baker S."/>
            <person name="Barry K."/>
            <person name="Bills G."/>
            <person name="Bluhm B."/>
            <person name="Cannon C."/>
            <person name="Castanera R."/>
            <person name="Culley D."/>
            <person name="Daum C."/>
            <person name="Ezra D."/>
            <person name="Gonzalez J."/>
            <person name="Henrissat B."/>
            <person name="Kuo A."/>
            <person name="Liang C."/>
            <person name="Lipzen A."/>
            <person name="Lutzoni F."/>
            <person name="Magnuson J."/>
            <person name="Mondo S."/>
            <person name="Nolan M."/>
            <person name="Ohm R."/>
            <person name="Pangilinan J."/>
            <person name="Park H.-J."/>
            <person name="Ramirez L."/>
            <person name="Alfaro M."/>
            <person name="Sun H."/>
            <person name="Tritt A."/>
            <person name="Yoshinaga Y."/>
            <person name="Zwiers L.-H."/>
            <person name="Turgeon B."/>
            <person name="Goodwin S."/>
            <person name="Spatafora J."/>
            <person name="Crous P."/>
            <person name="Grigoriev I."/>
        </authorList>
    </citation>
    <scope>NUCLEOTIDE SEQUENCE</scope>
    <source>
        <strain evidence="2">CBS 269.34</strain>
    </source>
</reference>
<feature type="region of interest" description="Disordered" evidence="1">
    <location>
        <begin position="539"/>
        <end position="595"/>
    </location>
</feature>
<organism evidence="2 3">
    <name type="scientific">Lophium mytilinum</name>
    <dbReference type="NCBI Taxonomy" id="390894"/>
    <lineage>
        <taxon>Eukaryota</taxon>
        <taxon>Fungi</taxon>
        <taxon>Dikarya</taxon>
        <taxon>Ascomycota</taxon>
        <taxon>Pezizomycotina</taxon>
        <taxon>Dothideomycetes</taxon>
        <taxon>Pleosporomycetidae</taxon>
        <taxon>Mytilinidiales</taxon>
        <taxon>Mytilinidiaceae</taxon>
        <taxon>Lophium</taxon>
    </lineage>
</organism>
<accession>A0A6A6QWM8</accession>
<feature type="compositionally biased region" description="Basic and acidic residues" evidence="1">
    <location>
        <begin position="64"/>
        <end position="73"/>
    </location>
</feature>
<dbReference type="EMBL" id="MU004187">
    <property type="protein sequence ID" value="KAF2496861.1"/>
    <property type="molecule type" value="Genomic_DNA"/>
</dbReference>
<dbReference type="Proteomes" id="UP000799750">
    <property type="component" value="Unassembled WGS sequence"/>
</dbReference>
<feature type="compositionally biased region" description="Gly residues" evidence="1">
    <location>
        <begin position="640"/>
        <end position="649"/>
    </location>
</feature>
<dbReference type="AlphaFoldDB" id="A0A6A6QWM8"/>
<feature type="region of interest" description="Disordered" evidence="1">
    <location>
        <begin position="613"/>
        <end position="649"/>
    </location>
</feature>
<feature type="region of interest" description="Disordered" evidence="1">
    <location>
        <begin position="432"/>
        <end position="508"/>
    </location>
</feature>
<evidence type="ECO:0000313" key="3">
    <source>
        <dbReference type="Proteomes" id="UP000799750"/>
    </source>
</evidence>
<sequence length="649" mass="69201">MSSAQGAGSPKPEKSSARRRRGSQSRGSQARHVPGQNLAFGNRGPASAVNRDYGPVPEGYQPASHEDYVRRYLDPNPAASTESHDSGFARQTQEATTIEERVLRLQAEIGSGDPAEGRRHSAISESTNAQQILPRYTNNPLSRSTNDTLSQSTINPSPWTSTLQPYASSLSQTVRQTPSRSSTPQPYSSFLPHSINNPTSQSFSASPPLLKTSTPQPLSFGAANPGPVSVALAVHLTMSAPLAPPGAYSGQFPTAQLARDFATLRNPELRSVLQDGDVVPPEGARHTWCRMIYDAIVKMAGAEPLSTKDWIQGNAPQQFLEALAVEIVHNIILIYTEGPRVFLEYPFNGRVSYFEPNIRLGDRLEAVRAVLARHKDYCLHVCNGSGLQHLVHAPRALMISLDTTARSRFENLHRQRAGYGFNPANPPPVPSFMKPGTSPYQSSSSLAPVPAHQQHRGSYQPAMGSTLLGSSMPQSDFAIDPRLRNRAASTSQFGGRPAPPAPPRPDESIYGKVEEVMARNQLTEPFAAPVPPFGVPGLLNPLHGSMPPPPVPSGPKRPREEVSASGSLLSPGSAAKRARSGAESSSSAAEARAAPAGLAASDLLEMESLGLPGLQGAAPAAGEEEIGGEDWQSFLNDVTFGGGSSEQGE</sequence>
<proteinExistence type="predicted"/>
<evidence type="ECO:0000256" key="1">
    <source>
        <dbReference type="SAM" id="MobiDB-lite"/>
    </source>
</evidence>
<feature type="region of interest" description="Disordered" evidence="1">
    <location>
        <begin position="109"/>
        <end position="210"/>
    </location>
</feature>
<feature type="compositionally biased region" description="Polar residues" evidence="1">
    <location>
        <begin position="194"/>
        <end position="210"/>
    </location>
</feature>